<feature type="transmembrane region" description="Helical" evidence="1">
    <location>
        <begin position="28"/>
        <end position="47"/>
    </location>
</feature>
<organism evidence="2 3">
    <name type="scientific">Sphingomonas aracearum</name>
    <dbReference type="NCBI Taxonomy" id="2283317"/>
    <lineage>
        <taxon>Bacteria</taxon>
        <taxon>Pseudomonadati</taxon>
        <taxon>Pseudomonadota</taxon>
        <taxon>Alphaproteobacteria</taxon>
        <taxon>Sphingomonadales</taxon>
        <taxon>Sphingomonadaceae</taxon>
        <taxon>Sphingomonas</taxon>
    </lineage>
</organism>
<evidence type="ECO:0000256" key="1">
    <source>
        <dbReference type="SAM" id="Phobius"/>
    </source>
</evidence>
<sequence length="112" mass="11900">MSLGSKLAFAALGLCVFGAATFARDSDFGAATAFSVGAVTVAVHACWHLHKRLYFWPIIALVSLAHGAILLRWSMHLPKPTIVVAPVVYADFVAIVALLFGIDRLLHGPASD</sequence>
<accession>A0A369VV68</accession>
<protein>
    <submittedName>
        <fullName evidence="2">Uncharacterized protein</fullName>
    </submittedName>
</protein>
<feature type="transmembrane region" description="Helical" evidence="1">
    <location>
        <begin position="54"/>
        <end position="75"/>
    </location>
</feature>
<proteinExistence type="predicted"/>
<comment type="caution">
    <text evidence="2">The sequence shown here is derived from an EMBL/GenBank/DDBJ whole genome shotgun (WGS) entry which is preliminary data.</text>
</comment>
<keyword evidence="1" id="KW-0812">Transmembrane</keyword>
<keyword evidence="1" id="KW-1133">Transmembrane helix</keyword>
<gene>
    <name evidence="2" type="ORF">DVW87_09920</name>
</gene>
<evidence type="ECO:0000313" key="3">
    <source>
        <dbReference type="Proteomes" id="UP000253918"/>
    </source>
</evidence>
<keyword evidence="3" id="KW-1185">Reference proteome</keyword>
<dbReference type="EMBL" id="QQNB01000002">
    <property type="protein sequence ID" value="RDE05545.1"/>
    <property type="molecule type" value="Genomic_DNA"/>
</dbReference>
<evidence type="ECO:0000313" key="2">
    <source>
        <dbReference type="EMBL" id="RDE05545.1"/>
    </source>
</evidence>
<dbReference type="Proteomes" id="UP000253918">
    <property type="component" value="Unassembled WGS sequence"/>
</dbReference>
<keyword evidence="1" id="KW-0472">Membrane</keyword>
<feature type="transmembrane region" description="Helical" evidence="1">
    <location>
        <begin position="81"/>
        <end position="102"/>
    </location>
</feature>
<dbReference type="AlphaFoldDB" id="A0A369VV68"/>
<name>A0A369VV68_9SPHN</name>
<reference evidence="2 3" key="1">
    <citation type="submission" date="2018-07" db="EMBL/GenBank/DDBJ databases">
        <title>a novel species of Sphingomonas isolated from the rhizosphere soil of Araceae plant.</title>
        <authorList>
            <person name="Zhiyong W."/>
            <person name="Qinglan Z."/>
            <person name="Zhiwei F."/>
            <person name="Ding X."/>
            <person name="Gejiao W."/>
            <person name="Shixue Z."/>
        </authorList>
    </citation>
    <scope>NUCLEOTIDE SEQUENCE [LARGE SCALE GENOMIC DNA]</scope>
    <source>
        <strain evidence="2 3">WZY 27</strain>
    </source>
</reference>